<dbReference type="PANTHER" id="PTHR30469">
    <property type="entry name" value="MULTIDRUG RESISTANCE PROTEIN MDTA"/>
    <property type="match status" value="1"/>
</dbReference>
<dbReference type="AlphaFoldDB" id="A0A328FBI1"/>
<dbReference type="Proteomes" id="UP000293902">
    <property type="component" value="Chromosome"/>
</dbReference>
<feature type="domain" description="Multidrug resistance protein MdtA-like barrel-sandwich hybrid" evidence="4">
    <location>
        <begin position="74"/>
        <end position="208"/>
    </location>
</feature>
<accession>A0A328FBI1</accession>
<dbReference type="Gene3D" id="1.10.287.470">
    <property type="entry name" value="Helix hairpin bin"/>
    <property type="match status" value="1"/>
</dbReference>
<comment type="similarity">
    <text evidence="1">Belongs to the membrane fusion protein (MFP) (TC 8.A.1) family.</text>
</comment>
<reference evidence="7 10" key="2">
    <citation type="submission" date="2019-02" db="EMBL/GenBank/DDBJ databases">
        <title>Complete genome sequence of Desulfobacter hydrogenophilus AcRS1.</title>
        <authorList>
            <person name="Marietou A."/>
            <person name="Lund M.B."/>
            <person name="Marshall I.P.G."/>
            <person name="Schreiber L."/>
            <person name="Jorgensen B."/>
        </authorList>
    </citation>
    <scope>NUCLEOTIDE SEQUENCE [LARGE SCALE GENOMIC DNA]</scope>
    <source>
        <strain evidence="7 10">AcRS1</strain>
    </source>
</reference>
<dbReference type="PROSITE" id="PS51257">
    <property type="entry name" value="PROKAR_LIPOPROTEIN"/>
    <property type="match status" value="1"/>
</dbReference>
<dbReference type="InterPro" id="IPR058792">
    <property type="entry name" value="Beta-barrel_RND_2"/>
</dbReference>
<evidence type="ECO:0000313" key="10">
    <source>
        <dbReference type="Proteomes" id="UP000293902"/>
    </source>
</evidence>
<name>A0A328FBI1_9BACT</name>
<dbReference type="InterPro" id="IPR058637">
    <property type="entry name" value="YknX-like_C"/>
</dbReference>
<dbReference type="EMBL" id="QLNI01000033">
    <property type="protein sequence ID" value="RAM01030.1"/>
    <property type="molecule type" value="Genomic_DNA"/>
</dbReference>
<proteinExistence type="inferred from homology"/>
<gene>
    <name evidence="8" type="ORF">DO021_15690</name>
    <name evidence="7" type="ORF">EYB58_01985</name>
</gene>
<dbReference type="Proteomes" id="UP000248798">
    <property type="component" value="Unassembled WGS sequence"/>
</dbReference>
<feature type="domain" description="CusB-like beta-barrel" evidence="5">
    <location>
        <begin position="216"/>
        <end position="286"/>
    </location>
</feature>
<dbReference type="Pfam" id="PF25989">
    <property type="entry name" value="YknX_C"/>
    <property type="match status" value="1"/>
</dbReference>
<dbReference type="NCBIfam" id="TIGR01730">
    <property type="entry name" value="RND_mfp"/>
    <property type="match status" value="1"/>
</dbReference>
<dbReference type="Pfam" id="PF25917">
    <property type="entry name" value="BSH_RND"/>
    <property type="match status" value="1"/>
</dbReference>
<feature type="chain" id="PRO_5030062905" evidence="3">
    <location>
        <begin position="25"/>
        <end position="367"/>
    </location>
</feature>
<evidence type="ECO:0000313" key="9">
    <source>
        <dbReference type="Proteomes" id="UP000248798"/>
    </source>
</evidence>
<keyword evidence="3" id="KW-0732">Signal</keyword>
<dbReference type="Gene3D" id="2.40.50.100">
    <property type="match status" value="1"/>
</dbReference>
<evidence type="ECO:0000259" key="6">
    <source>
        <dbReference type="Pfam" id="PF25989"/>
    </source>
</evidence>
<dbReference type="InterPro" id="IPR058625">
    <property type="entry name" value="MdtA-like_BSH"/>
</dbReference>
<evidence type="ECO:0000256" key="2">
    <source>
        <dbReference type="SAM" id="Coils"/>
    </source>
</evidence>
<dbReference type="GO" id="GO:0015562">
    <property type="term" value="F:efflux transmembrane transporter activity"/>
    <property type="evidence" value="ECO:0007669"/>
    <property type="project" value="TreeGrafter"/>
</dbReference>
<dbReference type="SUPFAM" id="SSF111369">
    <property type="entry name" value="HlyD-like secretion proteins"/>
    <property type="match status" value="1"/>
</dbReference>
<dbReference type="PANTHER" id="PTHR30469:SF15">
    <property type="entry name" value="HLYD FAMILY OF SECRETION PROTEINS"/>
    <property type="match status" value="1"/>
</dbReference>
<sequence length="367" mass="40168">MKQCKKKYFITVPALFALSMLITAGCNNPSEQEGKALLEPAPLVTSITISAQDTQPTHRFPGEVRGRYETALGFRVPGKVIARHVETGTRVKAGDLLMQVDPKDIKEAMTAAKAQVDAAESQYKLTADLLKRFNALYEQDYMSKAEIDRYQNNADSARAVLKQARAQLTQAGNQLDYCNLNADDNGVVLDVRAETGQVVAAGMPVVIMVKGDQREVEIFVPENQVATFSPGAYFHVNFWALPNLAVQGQVRYVSPVADPITRTYKTRITLIDPPDSVRLGMTASAVSAEHEAGSSRIFIPMSAVYQTGDAPMVWVIKDHRVGQQKIRVEKAGQGEEIQVIEGLSPGDEIVTTGVHKLSEGQLVRTQP</sequence>
<feature type="domain" description="YknX-like C-terminal permuted SH3-like" evidence="6">
    <location>
        <begin position="299"/>
        <end position="364"/>
    </location>
</feature>
<evidence type="ECO:0000259" key="4">
    <source>
        <dbReference type="Pfam" id="PF25917"/>
    </source>
</evidence>
<keyword evidence="10" id="KW-1185">Reference proteome</keyword>
<evidence type="ECO:0000256" key="1">
    <source>
        <dbReference type="ARBA" id="ARBA00009477"/>
    </source>
</evidence>
<dbReference type="Pfam" id="PF25954">
    <property type="entry name" value="Beta-barrel_RND_2"/>
    <property type="match status" value="1"/>
</dbReference>
<dbReference type="Gene3D" id="2.40.420.20">
    <property type="match status" value="1"/>
</dbReference>
<evidence type="ECO:0000259" key="5">
    <source>
        <dbReference type="Pfam" id="PF25954"/>
    </source>
</evidence>
<dbReference type="RefSeq" id="WP_111958377.1">
    <property type="nucleotide sequence ID" value="NZ_CP036313.1"/>
</dbReference>
<organism evidence="8 9">
    <name type="scientific">Desulfobacter hydrogenophilus</name>
    <dbReference type="NCBI Taxonomy" id="2291"/>
    <lineage>
        <taxon>Bacteria</taxon>
        <taxon>Pseudomonadati</taxon>
        <taxon>Thermodesulfobacteriota</taxon>
        <taxon>Desulfobacteria</taxon>
        <taxon>Desulfobacterales</taxon>
        <taxon>Desulfobacteraceae</taxon>
        <taxon>Desulfobacter</taxon>
    </lineage>
</organism>
<dbReference type="InterPro" id="IPR006143">
    <property type="entry name" value="RND_pump_MFP"/>
</dbReference>
<protein>
    <submittedName>
        <fullName evidence="8">Efflux RND transporter periplasmic adaptor subunit</fullName>
    </submittedName>
</protein>
<dbReference type="OrthoDB" id="9813967at2"/>
<evidence type="ECO:0000256" key="3">
    <source>
        <dbReference type="SAM" id="SignalP"/>
    </source>
</evidence>
<feature type="signal peptide" evidence="3">
    <location>
        <begin position="1"/>
        <end position="24"/>
    </location>
</feature>
<dbReference type="EMBL" id="CP036313">
    <property type="protein sequence ID" value="QBH11801.1"/>
    <property type="molecule type" value="Genomic_DNA"/>
</dbReference>
<evidence type="ECO:0000313" key="7">
    <source>
        <dbReference type="EMBL" id="QBH11801.1"/>
    </source>
</evidence>
<dbReference type="GO" id="GO:1990281">
    <property type="term" value="C:efflux pump complex"/>
    <property type="evidence" value="ECO:0007669"/>
    <property type="project" value="TreeGrafter"/>
</dbReference>
<feature type="coiled-coil region" evidence="2">
    <location>
        <begin position="147"/>
        <end position="174"/>
    </location>
</feature>
<reference evidence="8 9" key="1">
    <citation type="submission" date="2018-06" db="EMBL/GenBank/DDBJ databases">
        <title>Complete Genome Sequence of Desulfobacter hydrogenophilus (DSM3380).</title>
        <authorList>
            <person name="Marietou A."/>
            <person name="Schreiber L."/>
            <person name="Marshall I."/>
            <person name="Jorgensen B."/>
        </authorList>
    </citation>
    <scope>NUCLEOTIDE SEQUENCE [LARGE SCALE GENOMIC DNA]</scope>
    <source>
        <strain evidence="8 9">DSM 3380</strain>
    </source>
</reference>
<keyword evidence="2" id="KW-0175">Coiled coil</keyword>
<evidence type="ECO:0000313" key="8">
    <source>
        <dbReference type="EMBL" id="RAM01030.1"/>
    </source>
</evidence>
<dbReference type="Gene3D" id="2.40.30.170">
    <property type="match status" value="1"/>
</dbReference>